<dbReference type="VEuPathDB" id="VectorBase:AMAM005402"/>
<dbReference type="InterPro" id="IPR015897">
    <property type="entry name" value="CHK_kinase-like"/>
</dbReference>
<sequence>MKKELLDDEDFFGKEIRMYTRVLPEMGRLMESIGEEYRYPNLIFASTTPHTILILEDLSPQGWTMKGLLKTFEDMQPTIDAIAKFHAASVVMQANDPKFASDYRCTITDTMCSMRRMTDACFRSFVPFLRDTLELPELVEPVVRFHERIDDSLRAAYATTDSCANVLIHGDFHFKNLLHLQAGERIAETMFVDYQMCSWSSQVVDLFYLTYMIPEQSVKTNHRDAIIYRYYGKFSSVLRRLNYGGVIPSLTELHAEILRKGELGKWK</sequence>
<protein>
    <recommendedName>
        <fullName evidence="1">CHK kinase-like domain-containing protein</fullName>
    </recommendedName>
</protein>
<feature type="domain" description="CHK kinase-like" evidence="1">
    <location>
        <begin position="53"/>
        <end position="240"/>
    </location>
</feature>
<dbReference type="InterPro" id="IPR004119">
    <property type="entry name" value="EcKL"/>
</dbReference>
<evidence type="ECO:0000313" key="2">
    <source>
        <dbReference type="EnsemblMetazoa" id="AMAM005402-PA"/>
    </source>
</evidence>
<organism evidence="2 3">
    <name type="scientific">Anopheles maculatus</name>
    <dbReference type="NCBI Taxonomy" id="74869"/>
    <lineage>
        <taxon>Eukaryota</taxon>
        <taxon>Metazoa</taxon>
        <taxon>Ecdysozoa</taxon>
        <taxon>Arthropoda</taxon>
        <taxon>Hexapoda</taxon>
        <taxon>Insecta</taxon>
        <taxon>Pterygota</taxon>
        <taxon>Neoptera</taxon>
        <taxon>Endopterygota</taxon>
        <taxon>Diptera</taxon>
        <taxon>Nematocera</taxon>
        <taxon>Culicoidea</taxon>
        <taxon>Culicidae</taxon>
        <taxon>Anophelinae</taxon>
        <taxon>Anopheles</taxon>
        <taxon>Anopheles maculatus group</taxon>
    </lineage>
</organism>
<name>A0A182SEW4_9DIPT</name>
<dbReference type="PANTHER" id="PTHR11012">
    <property type="entry name" value="PROTEIN KINASE-LIKE DOMAIN-CONTAINING"/>
    <property type="match status" value="1"/>
</dbReference>
<dbReference type="SUPFAM" id="SSF56112">
    <property type="entry name" value="Protein kinase-like (PK-like)"/>
    <property type="match status" value="1"/>
</dbReference>
<dbReference type="EnsemblMetazoa" id="AMAM005402-RA">
    <property type="protein sequence ID" value="AMAM005402-PA"/>
    <property type="gene ID" value="AMAM005402"/>
</dbReference>
<proteinExistence type="predicted"/>
<evidence type="ECO:0000313" key="3">
    <source>
        <dbReference type="Proteomes" id="UP000075901"/>
    </source>
</evidence>
<dbReference type="PANTHER" id="PTHR11012:SF12">
    <property type="entry name" value="CHK KINASE-LIKE DOMAIN-CONTAINING PROTEIN-RELATED"/>
    <property type="match status" value="1"/>
</dbReference>
<keyword evidence="3" id="KW-1185">Reference proteome</keyword>
<dbReference type="SMART" id="SM00587">
    <property type="entry name" value="CHK"/>
    <property type="match status" value="1"/>
</dbReference>
<dbReference type="AlphaFoldDB" id="A0A182SEW4"/>
<evidence type="ECO:0000259" key="1">
    <source>
        <dbReference type="SMART" id="SM00587"/>
    </source>
</evidence>
<accession>A0A182SEW4</accession>
<dbReference type="Proteomes" id="UP000075901">
    <property type="component" value="Unassembled WGS sequence"/>
</dbReference>
<dbReference type="InterPro" id="IPR011009">
    <property type="entry name" value="Kinase-like_dom_sf"/>
</dbReference>
<reference evidence="2" key="2">
    <citation type="submission" date="2020-05" db="UniProtKB">
        <authorList>
            <consortium name="EnsemblMetazoa"/>
        </authorList>
    </citation>
    <scope>IDENTIFICATION</scope>
    <source>
        <strain evidence="2">maculatus3</strain>
    </source>
</reference>
<reference evidence="3" key="1">
    <citation type="submission" date="2013-09" db="EMBL/GenBank/DDBJ databases">
        <title>The Genome Sequence of Anopheles maculatus species B.</title>
        <authorList>
            <consortium name="The Broad Institute Genomics Platform"/>
            <person name="Neafsey D.E."/>
            <person name="Besansky N."/>
            <person name="Howell P."/>
            <person name="Walton C."/>
            <person name="Young S.K."/>
            <person name="Zeng Q."/>
            <person name="Gargeya S."/>
            <person name="Fitzgerald M."/>
            <person name="Haas B."/>
            <person name="Abouelleil A."/>
            <person name="Allen A.W."/>
            <person name="Alvarado L."/>
            <person name="Arachchi H.M."/>
            <person name="Berlin A.M."/>
            <person name="Chapman S.B."/>
            <person name="Gainer-Dewar J."/>
            <person name="Goldberg J."/>
            <person name="Griggs A."/>
            <person name="Gujja S."/>
            <person name="Hansen M."/>
            <person name="Howarth C."/>
            <person name="Imamovic A."/>
            <person name="Ireland A."/>
            <person name="Larimer J."/>
            <person name="McCowan C."/>
            <person name="Murphy C."/>
            <person name="Pearson M."/>
            <person name="Poon T.W."/>
            <person name="Priest M."/>
            <person name="Roberts A."/>
            <person name="Saif S."/>
            <person name="Shea T."/>
            <person name="Sisk P."/>
            <person name="Sykes S."/>
            <person name="Wortman J."/>
            <person name="Nusbaum C."/>
            <person name="Birren B."/>
        </authorList>
    </citation>
    <scope>NUCLEOTIDE SEQUENCE [LARGE SCALE GENOMIC DNA]</scope>
    <source>
        <strain evidence="3">maculatus3</strain>
    </source>
</reference>
<dbReference type="Gene3D" id="3.90.1200.10">
    <property type="match status" value="1"/>
</dbReference>
<dbReference type="Pfam" id="PF02958">
    <property type="entry name" value="EcKL"/>
    <property type="match status" value="1"/>
</dbReference>